<proteinExistence type="predicted"/>
<evidence type="ECO:0000259" key="1">
    <source>
        <dbReference type="Pfam" id="PF01370"/>
    </source>
</evidence>
<dbReference type="InterPro" id="IPR036291">
    <property type="entry name" value="NAD(P)-bd_dom_sf"/>
</dbReference>
<dbReference type="GO" id="GO:0004029">
    <property type="term" value="F:aldehyde dehydrogenase (NAD+) activity"/>
    <property type="evidence" value="ECO:0007669"/>
    <property type="project" value="TreeGrafter"/>
</dbReference>
<feature type="domain" description="NAD-dependent epimerase/dehydratase" evidence="1">
    <location>
        <begin position="4"/>
        <end position="224"/>
    </location>
</feature>
<dbReference type="AlphaFoldDB" id="A0A7Y6JXQ1"/>
<accession>A0A7Y6JXQ1</accession>
<dbReference type="InterPro" id="IPR001509">
    <property type="entry name" value="Epimerase_deHydtase"/>
</dbReference>
<evidence type="ECO:0000313" key="2">
    <source>
        <dbReference type="EMBL" id="NUX99767.1"/>
    </source>
</evidence>
<dbReference type="Pfam" id="PF01370">
    <property type="entry name" value="Epimerase"/>
    <property type="match status" value="1"/>
</dbReference>
<organism evidence="2 3">
    <name type="scientific">Paraburkholderia youngii</name>
    <dbReference type="NCBI Taxonomy" id="2782701"/>
    <lineage>
        <taxon>Bacteria</taxon>
        <taxon>Pseudomonadati</taxon>
        <taxon>Pseudomonadota</taxon>
        <taxon>Betaproteobacteria</taxon>
        <taxon>Burkholderiales</taxon>
        <taxon>Burkholderiaceae</taxon>
        <taxon>Paraburkholderia</taxon>
    </lineage>
</organism>
<dbReference type="Proteomes" id="UP000594380">
    <property type="component" value="Unassembled WGS sequence"/>
</dbReference>
<reference evidence="2 3" key="1">
    <citation type="submission" date="2020-02" db="EMBL/GenBank/DDBJ databases">
        <title>Paraburkholderia simonii sp. nov. and Paraburkholderia youngii sp. nov. Brazilian and Mexican Mimosa-associated rhizobia.</title>
        <authorList>
            <person name="Mavima L."/>
            <person name="Beukes C.W."/>
            <person name="Chan W.Y."/>
            <person name="Palmer M."/>
            <person name="De Meyer S.E."/>
            <person name="James E.K."/>
            <person name="Venter S.N."/>
            <person name="Steenkamp E.T."/>
        </authorList>
    </citation>
    <scope>NUCLEOTIDE SEQUENCE [LARGE SCALE GENOMIC DNA]</scope>
    <source>
        <strain evidence="2 3">JPY169</strain>
    </source>
</reference>
<gene>
    <name evidence="2" type="ORF">G5S42_08630</name>
</gene>
<name>A0A7Y6JXQ1_9BURK</name>
<dbReference type="SUPFAM" id="SSF51735">
    <property type="entry name" value="NAD(P)-binding Rossmann-fold domains"/>
    <property type="match status" value="1"/>
</dbReference>
<dbReference type="GO" id="GO:0005737">
    <property type="term" value="C:cytoplasm"/>
    <property type="evidence" value="ECO:0007669"/>
    <property type="project" value="TreeGrafter"/>
</dbReference>
<comment type="caution">
    <text evidence="2">The sequence shown here is derived from an EMBL/GenBank/DDBJ whole genome shotgun (WGS) entry which is preliminary data.</text>
</comment>
<protein>
    <submittedName>
        <fullName evidence="2">NAD-dependent epimerase/dehydratase family protein</fullName>
    </submittedName>
</protein>
<sequence>MKLFITGGTGYIGQAIARRAISRGHQVTAMVRQDRSAAASALARLGVKLHVGDLREPQSFAVTASAADGVVHAASTNDASAATADEAAVVAMLSHLRPGAVFVYTSGTWVYGNTAGEPATEASALNPTPLVAWRPAVEQHVRALAASRSIAAVILRPAMVHGYGGGIFGMLAGMVRQTGSVRVVGDGRNHWPAVHVDDLATAYLSAVEQAATGDSRVTGQIFNVVAEDAVAVAEMGKAIRASVGADRVELWPLDDARKSLGSFADALALDQTVSAQHARRVLEWEPHGPGLIADLSAPKHFQQTNGA</sequence>
<evidence type="ECO:0000313" key="3">
    <source>
        <dbReference type="Proteomes" id="UP000594380"/>
    </source>
</evidence>
<dbReference type="EMBL" id="JAALDK010000001">
    <property type="protein sequence ID" value="NUX99767.1"/>
    <property type="molecule type" value="Genomic_DNA"/>
</dbReference>
<dbReference type="Gene3D" id="3.40.50.720">
    <property type="entry name" value="NAD(P)-binding Rossmann-like Domain"/>
    <property type="match status" value="1"/>
</dbReference>
<dbReference type="PANTHER" id="PTHR48079:SF6">
    <property type="entry name" value="NAD(P)-BINDING DOMAIN-CONTAINING PROTEIN-RELATED"/>
    <property type="match status" value="1"/>
</dbReference>
<dbReference type="PANTHER" id="PTHR48079">
    <property type="entry name" value="PROTEIN YEEZ"/>
    <property type="match status" value="1"/>
</dbReference>
<dbReference type="InterPro" id="IPR051783">
    <property type="entry name" value="NAD(P)-dependent_oxidoreduct"/>
</dbReference>